<sequence length="93" mass="11117">MSIAGKVIDELMKEWHYDASDLLQRIEKGETIRSKDVWNQYVKFQKKTDNVAYFSFALNSKIPINSVWPLYERVYCSIPYLNDNYEKIKDEIM</sequence>
<evidence type="ECO:0000313" key="2">
    <source>
        <dbReference type="Proteomes" id="UP000309170"/>
    </source>
</evidence>
<protein>
    <submittedName>
        <fullName evidence="1">Uncharacterized protein</fullName>
    </submittedName>
</protein>
<feature type="non-terminal residue" evidence="1">
    <location>
        <position position="93"/>
    </location>
</feature>
<comment type="caution">
    <text evidence="1">The sequence shown here is derived from an EMBL/GenBank/DDBJ whole genome shotgun (WGS) entry which is preliminary data.</text>
</comment>
<organism evidence="1 2">
    <name type="scientific">Peribacillus simplex</name>
    <dbReference type="NCBI Taxonomy" id="1478"/>
    <lineage>
        <taxon>Bacteria</taxon>
        <taxon>Bacillati</taxon>
        <taxon>Bacillota</taxon>
        <taxon>Bacilli</taxon>
        <taxon>Bacillales</taxon>
        <taxon>Bacillaceae</taxon>
        <taxon>Peribacillus</taxon>
    </lineage>
</organism>
<proteinExistence type="predicted"/>
<dbReference type="EMBL" id="SZNT01000732">
    <property type="protein sequence ID" value="TKH02831.1"/>
    <property type="molecule type" value="Genomic_DNA"/>
</dbReference>
<name>A0A9X8ZCA5_9BACI</name>
<dbReference type="AlphaFoldDB" id="A0A9X8ZCA5"/>
<accession>A0A9X8ZCA5</accession>
<gene>
    <name evidence="1" type="ORF">FC678_25660</name>
</gene>
<evidence type="ECO:0000313" key="1">
    <source>
        <dbReference type="EMBL" id="TKH02831.1"/>
    </source>
</evidence>
<dbReference type="Proteomes" id="UP000309170">
    <property type="component" value="Unassembled WGS sequence"/>
</dbReference>
<reference evidence="1 2" key="1">
    <citation type="journal article" date="2019" name="Environ. Microbiol.">
        <title>An active ?-lactamase is a part of an orchestrated cell wall stress resistance network of Bacillus subtilis and related rhizosphere species.</title>
        <authorList>
            <person name="Bucher T."/>
            <person name="Keren-Paz A."/>
            <person name="Hausser J."/>
            <person name="Olender T."/>
            <person name="Cytryn E."/>
            <person name="Kolodkin-Gal I."/>
        </authorList>
    </citation>
    <scope>NUCLEOTIDE SEQUENCE [LARGE SCALE GENOMIC DNA]</scope>
    <source>
        <strain evidence="1 2">I4</strain>
    </source>
</reference>
<dbReference type="RefSeq" id="WP_137024779.1">
    <property type="nucleotide sequence ID" value="NZ_SZNT01000732.1"/>
</dbReference>